<sequence length="139" mass="16371">TMVENADELKTKLWNKNEMLGPVFKIRDDPRITRVGRILRRFSLDELPQLYSVLRGDMSLVGPRPPLIGEVDRFESWQRRKLSLKPGLTCLWQVSGRNEIRDFDDWAKLDLEYIDNWSLWLDVKIFFKTVYVVLSGSGR</sequence>
<comment type="caution">
    <text evidence="2">The sequence shown here is derived from an EMBL/GenBank/DDBJ whole genome shotgun (WGS) entry which is preliminary data.</text>
</comment>
<protein>
    <recommendedName>
        <fullName evidence="1">Bacterial sugar transferase domain-containing protein</fullName>
    </recommendedName>
</protein>
<dbReference type="Pfam" id="PF02397">
    <property type="entry name" value="Bac_transf"/>
    <property type="match status" value="1"/>
</dbReference>
<evidence type="ECO:0000259" key="1">
    <source>
        <dbReference type="Pfam" id="PF02397"/>
    </source>
</evidence>
<evidence type="ECO:0000313" key="2">
    <source>
        <dbReference type="EMBL" id="KKL61266.1"/>
    </source>
</evidence>
<organism evidence="2">
    <name type="scientific">marine sediment metagenome</name>
    <dbReference type="NCBI Taxonomy" id="412755"/>
    <lineage>
        <taxon>unclassified sequences</taxon>
        <taxon>metagenomes</taxon>
        <taxon>ecological metagenomes</taxon>
    </lineage>
</organism>
<dbReference type="EMBL" id="LAZR01028870">
    <property type="protein sequence ID" value="KKL61266.1"/>
    <property type="molecule type" value="Genomic_DNA"/>
</dbReference>
<dbReference type="PANTHER" id="PTHR30576">
    <property type="entry name" value="COLANIC BIOSYNTHESIS UDP-GLUCOSE LIPID CARRIER TRANSFERASE"/>
    <property type="match status" value="1"/>
</dbReference>
<name>A0A0F9E513_9ZZZZ</name>
<accession>A0A0F9E513</accession>
<proteinExistence type="predicted"/>
<dbReference type="InterPro" id="IPR003362">
    <property type="entry name" value="Bact_transf"/>
</dbReference>
<dbReference type="AlphaFoldDB" id="A0A0F9E513"/>
<feature type="non-terminal residue" evidence="2">
    <location>
        <position position="1"/>
    </location>
</feature>
<gene>
    <name evidence="2" type="ORF">LCGC14_2197000</name>
</gene>
<dbReference type="PANTHER" id="PTHR30576:SF10">
    <property type="entry name" value="SLL5057 PROTEIN"/>
    <property type="match status" value="1"/>
</dbReference>
<dbReference type="GO" id="GO:0016780">
    <property type="term" value="F:phosphotransferase activity, for other substituted phosphate groups"/>
    <property type="evidence" value="ECO:0007669"/>
    <property type="project" value="TreeGrafter"/>
</dbReference>
<feature type="domain" description="Bacterial sugar transferase" evidence="1">
    <location>
        <begin position="1"/>
        <end position="134"/>
    </location>
</feature>
<reference evidence="2" key="1">
    <citation type="journal article" date="2015" name="Nature">
        <title>Complex archaea that bridge the gap between prokaryotes and eukaryotes.</title>
        <authorList>
            <person name="Spang A."/>
            <person name="Saw J.H."/>
            <person name="Jorgensen S.L."/>
            <person name="Zaremba-Niedzwiedzka K."/>
            <person name="Martijn J."/>
            <person name="Lind A.E."/>
            <person name="van Eijk R."/>
            <person name="Schleper C."/>
            <person name="Guy L."/>
            <person name="Ettema T.J."/>
        </authorList>
    </citation>
    <scope>NUCLEOTIDE SEQUENCE</scope>
</reference>